<dbReference type="AlphaFoldDB" id="A0A8T9Q8N6"/>
<sequence length="226" mass="24183">MKRRLLFYSLSLLAATSCQREKPVQSEASTPVETAPALADSLPETPASGAVSSRSWHQLARRTSRSAPLVVYRQGVLRAPGGTDTTALPPSEARLHDLTLKASEYFKIDPTQPAEVHGREGTVVRIPAGALVDNSNRTAANPVWVEMKECYSVADMLLSNLTTVTPDGELLESGGLCWCGPRPMGSSCGWRPGRPFSSRCPVRPRGARNSSCFTAREAGDSSPCAG</sequence>
<dbReference type="Proteomes" id="UP000831796">
    <property type="component" value="Chromosome"/>
</dbReference>
<dbReference type="PROSITE" id="PS51257">
    <property type="entry name" value="PROKAR_LIPOPROTEIN"/>
    <property type="match status" value="1"/>
</dbReference>
<dbReference type="EMBL" id="CP095046">
    <property type="protein sequence ID" value="UOQ73495.1"/>
    <property type="molecule type" value="Genomic_DNA"/>
</dbReference>
<reference evidence="2" key="1">
    <citation type="submission" date="2022-04" db="EMBL/GenBank/DDBJ databases">
        <title>Hymenobacter sp. isolated from the air.</title>
        <authorList>
            <person name="Won M."/>
            <person name="Lee C.-M."/>
            <person name="Woen H.-Y."/>
            <person name="Kwon S.-W."/>
        </authorList>
    </citation>
    <scope>NUCLEOTIDE SEQUENCE</scope>
    <source>
        <strain evidence="2">5116S-3</strain>
    </source>
</reference>
<dbReference type="KEGG" id="hcu:MUN79_06045"/>
<evidence type="ECO:0000313" key="2">
    <source>
        <dbReference type="EMBL" id="UOQ73495.1"/>
    </source>
</evidence>
<dbReference type="RefSeq" id="WP_244676846.1">
    <property type="nucleotide sequence ID" value="NZ_CP095046.1"/>
</dbReference>
<organism evidence="2 3">
    <name type="scientific">Hymenobacter cellulosilyticus</name>
    <dbReference type="NCBI Taxonomy" id="2932248"/>
    <lineage>
        <taxon>Bacteria</taxon>
        <taxon>Pseudomonadati</taxon>
        <taxon>Bacteroidota</taxon>
        <taxon>Cytophagia</taxon>
        <taxon>Cytophagales</taxon>
        <taxon>Hymenobacteraceae</taxon>
        <taxon>Hymenobacter</taxon>
    </lineage>
</organism>
<proteinExistence type="predicted"/>
<evidence type="ECO:0000256" key="1">
    <source>
        <dbReference type="SAM" id="MobiDB-lite"/>
    </source>
</evidence>
<accession>A0A8T9Q8N6</accession>
<evidence type="ECO:0000313" key="3">
    <source>
        <dbReference type="Proteomes" id="UP000831796"/>
    </source>
</evidence>
<feature type="region of interest" description="Disordered" evidence="1">
    <location>
        <begin position="204"/>
        <end position="226"/>
    </location>
</feature>
<gene>
    <name evidence="2" type="ORF">MUN79_06045</name>
</gene>
<name>A0A8T9Q8N6_9BACT</name>
<protein>
    <submittedName>
        <fullName evidence="2">Uncharacterized protein</fullName>
    </submittedName>
</protein>
<feature type="region of interest" description="Disordered" evidence="1">
    <location>
        <begin position="19"/>
        <end position="57"/>
    </location>
</feature>
<keyword evidence="3" id="KW-1185">Reference proteome</keyword>